<proteinExistence type="inferred from homology"/>
<dbReference type="SUPFAM" id="SSF53335">
    <property type="entry name" value="S-adenosyl-L-methionine-dependent methyltransferases"/>
    <property type="match status" value="1"/>
</dbReference>
<evidence type="ECO:0000256" key="6">
    <source>
        <dbReference type="ARBA" id="ARBA00047942"/>
    </source>
</evidence>
<comment type="catalytic activity">
    <reaction evidence="6">
        <text>a 2'-deoxyadenosine in DNA + S-adenosyl-L-methionine = an N(6)-methyl-2'-deoxyadenosine in DNA + S-adenosyl-L-homocysteine + H(+)</text>
        <dbReference type="Rhea" id="RHEA:15197"/>
        <dbReference type="Rhea" id="RHEA-COMP:12418"/>
        <dbReference type="Rhea" id="RHEA-COMP:12419"/>
        <dbReference type="ChEBI" id="CHEBI:15378"/>
        <dbReference type="ChEBI" id="CHEBI:57856"/>
        <dbReference type="ChEBI" id="CHEBI:59789"/>
        <dbReference type="ChEBI" id="CHEBI:90615"/>
        <dbReference type="ChEBI" id="CHEBI:90616"/>
        <dbReference type="EC" id="2.1.1.72"/>
    </reaction>
</comment>
<name>A0A6C0B5V4_9ZZZZ</name>
<dbReference type="GO" id="GO:1904047">
    <property type="term" value="F:S-adenosyl-L-methionine binding"/>
    <property type="evidence" value="ECO:0007669"/>
    <property type="project" value="TreeGrafter"/>
</dbReference>
<organism evidence="7">
    <name type="scientific">viral metagenome</name>
    <dbReference type="NCBI Taxonomy" id="1070528"/>
    <lineage>
        <taxon>unclassified sequences</taxon>
        <taxon>metagenomes</taxon>
        <taxon>organismal metagenomes</taxon>
    </lineage>
</organism>
<protein>
    <recommendedName>
        <fullName evidence="2">site-specific DNA-methyltransferase (adenine-specific)</fullName>
        <ecNumber evidence="2">2.1.1.72</ecNumber>
    </recommendedName>
</protein>
<dbReference type="Gene3D" id="3.40.50.150">
    <property type="entry name" value="Vaccinia Virus protein VP39"/>
    <property type="match status" value="2"/>
</dbReference>
<evidence type="ECO:0000313" key="7">
    <source>
        <dbReference type="EMBL" id="QHS87051.1"/>
    </source>
</evidence>
<dbReference type="InterPro" id="IPR012327">
    <property type="entry name" value="MeTrfase_D12"/>
</dbReference>
<sequence length="268" mass="31412">MYIYSMKYLGGKNKIARYIADFIKDIIDPTMVDGYLEPFCGSLAITVRMIDYKKVLASDIHSDLIKLWKEVKKNTFVPPKTLSESEWKNIKTYPSPSAMKAFAGFGCSFGGKFFGGYAQKYTNGKKENYLKAATNSINKIRPLIENVKFYNKDYKKWRPKNMLIYCDPPYVSGKFPVKYRTGVKKYSDFDNKKFWDAMRKWSKKNYVFISEQNAPDDFISVWSKKKYRSISNSKKTRYKSTTTKKYREEHLFVHKDSPILDIINQNNV</sequence>
<keyword evidence="3" id="KW-0489">Methyltransferase</keyword>
<dbReference type="Gene3D" id="1.10.1020.10">
    <property type="entry name" value="Adenine-specific Methyltransferase, Domain 2"/>
    <property type="match status" value="1"/>
</dbReference>
<dbReference type="EMBL" id="MN739076">
    <property type="protein sequence ID" value="QHS87051.1"/>
    <property type="molecule type" value="Genomic_DNA"/>
</dbReference>
<dbReference type="EC" id="2.1.1.72" evidence="2"/>
<dbReference type="GO" id="GO:0009007">
    <property type="term" value="F:site-specific DNA-methyltransferase (adenine-specific) activity"/>
    <property type="evidence" value="ECO:0007669"/>
    <property type="project" value="UniProtKB-EC"/>
</dbReference>
<dbReference type="GO" id="GO:0006298">
    <property type="term" value="P:mismatch repair"/>
    <property type="evidence" value="ECO:0007669"/>
    <property type="project" value="TreeGrafter"/>
</dbReference>
<dbReference type="PANTHER" id="PTHR30481">
    <property type="entry name" value="DNA ADENINE METHYLASE"/>
    <property type="match status" value="1"/>
</dbReference>
<accession>A0A6C0B5V4</accession>
<evidence type="ECO:0000256" key="1">
    <source>
        <dbReference type="ARBA" id="ARBA00006594"/>
    </source>
</evidence>
<keyword evidence="5" id="KW-0949">S-adenosyl-L-methionine</keyword>
<dbReference type="PROSITE" id="PS00092">
    <property type="entry name" value="N6_MTASE"/>
    <property type="match status" value="1"/>
</dbReference>
<evidence type="ECO:0000256" key="3">
    <source>
        <dbReference type="ARBA" id="ARBA00022603"/>
    </source>
</evidence>
<dbReference type="AlphaFoldDB" id="A0A6C0B5V4"/>
<evidence type="ECO:0000256" key="5">
    <source>
        <dbReference type="ARBA" id="ARBA00022691"/>
    </source>
</evidence>
<dbReference type="Pfam" id="PF02086">
    <property type="entry name" value="MethyltransfD12"/>
    <property type="match status" value="1"/>
</dbReference>
<keyword evidence="4" id="KW-0808">Transferase</keyword>
<comment type="similarity">
    <text evidence="1">Belongs to the N(4)/N(6)-methyltransferase family.</text>
</comment>
<evidence type="ECO:0000256" key="2">
    <source>
        <dbReference type="ARBA" id="ARBA00011900"/>
    </source>
</evidence>
<dbReference type="PRINTS" id="PR00505">
    <property type="entry name" value="D12N6MTFRASE"/>
</dbReference>
<reference evidence="7" key="1">
    <citation type="journal article" date="2020" name="Nature">
        <title>Giant virus diversity and host interactions through global metagenomics.</title>
        <authorList>
            <person name="Schulz F."/>
            <person name="Roux S."/>
            <person name="Paez-Espino D."/>
            <person name="Jungbluth S."/>
            <person name="Walsh D.A."/>
            <person name="Denef V.J."/>
            <person name="McMahon K.D."/>
            <person name="Konstantinidis K.T."/>
            <person name="Eloe-Fadrosh E.A."/>
            <person name="Kyrpides N.C."/>
            <person name="Woyke T."/>
        </authorList>
    </citation>
    <scope>NUCLEOTIDE SEQUENCE</scope>
    <source>
        <strain evidence="7">GVMAG-M-3300009422-16</strain>
    </source>
</reference>
<dbReference type="GO" id="GO:0043565">
    <property type="term" value="F:sequence-specific DNA binding"/>
    <property type="evidence" value="ECO:0007669"/>
    <property type="project" value="TreeGrafter"/>
</dbReference>
<evidence type="ECO:0000256" key="4">
    <source>
        <dbReference type="ARBA" id="ARBA00022679"/>
    </source>
</evidence>
<dbReference type="InterPro" id="IPR023095">
    <property type="entry name" value="Ade_MeTrfase_dom_2"/>
</dbReference>
<dbReference type="InterPro" id="IPR029063">
    <property type="entry name" value="SAM-dependent_MTases_sf"/>
</dbReference>
<dbReference type="InterPro" id="IPR002052">
    <property type="entry name" value="DNA_methylase_N6_adenine_CS"/>
</dbReference>
<dbReference type="GO" id="GO:0009307">
    <property type="term" value="P:DNA restriction-modification system"/>
    <property type="evidence" value="ECO:0007669"/>
    <property type="project" value="InterPro"/>
</dbReference>
<dbReference type="GO" id="GO:0032259">
    <property type="term" value="P:methylation"/>
    <property type="evidence" value="ECO:0007669"/>
    <property type="project" value="UniProtKB-KW"/>
</dbReference>